<dbReference type="SUPFAM" id="SSF50969">
    <property type="entry name" value="YVTN repeat-like/Quinoprotein amine dehydrogenase"/>
    <property type="match status" value="1"/>
</dbReference>
<dbReference type="InterPro" id="IPR015943">
    <property type="entry name" value="WD40/YVTN_repeat-like_dom_sf"/>
</dbReference>
<feature type="transmembrane region" description="Helical" evidence="5">
    <location>
        <begin position="34"/>
        <end position="55"/>
    </location>
</feature>
<organism evidence="7 8">
    <name type="scientific">Dactylosporangium aurantiacum</name>
    <dbReference type="NCBI Taxonomy" id="35754"/>
    <lineage>
        <taxon>Bacteria</taxon>
        <taxon>Bacillati</taxon>
        <taxon>Actinomycetota</taxon>
        <taxon>Actinomycetes</taxon>
        <taxon>Micromonosporales</taxon>
        <taxon>Micromonosporaceae</taxon>
        <taxon>Dactylosporangium</taxon>
    </lineage>
</organism>
<evidence type="ECO:0000313" key="8">
    <source>
        <dbReference type="Proteomes" id="UP001058003"/>
    </source>
</evidence>
<feature type="repeat" description="WD" evidence="3">
    <location>
        <begin position="827"/>
        <end position="868"/>
    </location>
</feature>
<dbReference type="InterPro" id="IPR001680">
    <property type="entry name" value="WD40_rpt"/>
</dbReference>
<evidence type="ECO:0000256" key="3">
    <source>
        <dbReference type="PROSITE-ProRule" id="PRU00221"/>
    </source>
</evidence>
<accession>A0A9Q9IK30</accession>
<keyword evidence="1 3" id="KW-0853">WD repeat</keyword>
<evidence type="ECO:0000256" key="2">
    <source>
        <dbReference type="ARBA" id="ARBA00022737"/>
    </source>
</evidence>
<feature type="transmembrane region" description="Helical" evidence="5">
    <location>
        <begin position="460"/>
        <end position="483"/>
    </location>
</feature>
<feature type="transmembrane region" description="Helical" evidence="5">
    <location>
        <begin position="624"/>
        <end position="647"/>
    </location>
</feature>
<dbReference type="InterPro" id="IPR007111">
    <property type="entry name" value="NACHT_NTPase"/>
</dbReference>
<dbReference type="KEGG" id="daur:Daura_13295"/>
<dbReference type="Pfam" id="PF00400">
    <property type="entry name" value="WD40"/>
    <property type="match status" value="1"/>
</dbReference>
<evidence type="ECO:0000256" key="4">
    <source>
        <dbReference type="SAM" id="MobiDB-lite"/>
    </source>
</evidence>
<feature type="transmembrane region" description="Helical" evidence="5">
    <location>
        <begin position="759"/>
        <end position="780"/>
    </location>
</feature>
<dbReference type="PROSITE" id="PS50294">
    <property type="entry name" value="WD_REPEATS_REGION"/>
    <property type="match status" value="1"/>
</dbReference>
<dbReference type="AlphaFoldDB" id="A0A9Q9IK30"/>
<name>A0A9Q9IK30_9ACTN</name>
<feature type="region of interest" description="Disordered" evidence="4">
    <location>
        <begin position="493"/>
        <end position="514"/>
    </location>
</feature>
<dbReference type="SMART" id="SM00320">
    <property type="entry name" value="WD40"/>
    <property type="match status" value="5"/>
</dbReference>
<protein>
    <recommendedName>
        <fullName evidence="6">NACHT domain-containing protein</fullName>
    </recommendedName>
</protein>
<feature type="transmembrane region" description="Helical" evidence="5">
    <location>
        <begin position="427"/>
        <end position="448"/>
    </location>
</feature>
<dbReference type="PANTHER" id="PTHR44129">
    <property type="entry name" value="WD REPEAT-CONTAINING PROTEIN POP1"/>
    <property type="match status" value="1"/>
</dbReference>
<dbReference type="InterPro" id="IPR027417">
    <property type="entry name" value="P-loop_NTPase"/>
</dbReference>
<dbReference type="Proteomes" id="UP001058003">
    <property type="component" value="Chromosome"/>
</dbReference>
<keyword evidence="8" id="KW-1185">Reference proteome</keyword>
<dbReference type="RefSeq" id="WP_156089741.1">
    <property type="nucleotide sequence ID" value="NZ_CP073767.1"/>
</dbReference>
<dbReference type="InterPro" id="IPR050349">
    <property type="entry name" value="WD_LIS1/nudF_dynein_reg"/>
</dbReference>
<dbReference type="Pfam" id="PF05729">
    <property type="entry name" value="NACHT"/>
    <property type="match status" value="1"/>
</dbReference>
<evidence type="ECO:0000313" key="7">
    <source>
        <dbReference type="EMBL" id="UWZ57051.1"/>
    </source>
</evidence>
<dbReference type="PROSITE" id="PS50082">
    <property type="entry name" value="WD_REPEATS_2"/>
    <property type="match status" value="1"/>
</dbReference>
<keyword evidence="5" id="KW-0812">Transmembrane</keyword>
<reference evidence="7" key="1">
    <citation type="submission" date="2021-04" db="EMBL/GenBank/DDBJ databases">
        <title>Dactylosporangium aurantiacum NRRL B-8018 full assembly.</title>
        <authorList>
            <person name="Hartkoorn R.C."/>
            <person name="Beaudoing E."/>
            <person name="Hot D."/>
        </authorList>
    </citation>
    <scope>NUCLEOTIDE SEQUENCE</scope>
    <source>
        <strain evidence="7">NRRL B-8018</strain>
    </source>
</reference>
<keyword evidence="5" id="KW-0472">Membrane</keyword>
<feature type="transmembrane region" description="Helical" evidence="5">
    <location>
        <begin position="571"/>
        <end position="594"/>
    </location>
</feature>
<sequence length="1093" mass="115208">MRVRRALMVLCTVLVAGGIWLMTAGPEVSARLVNNAAVVGTVIGIAALFAGIAALPRSQDRGVDVLTLPAVLSAEQEREAVDQIAREMSWVWRQQAQLRGLRQVAAPVVVRWRWAGAEVAAPPEDFRRDAPGLRTEGTAGELGAGLYRPLPADIRIVVLGQAGAGKTGALLTLLLDVLAARQADAAQPVPVLLSLGDWDPDTPLLRWAATTIARDYGTVVGGTGPVRVMAELLRRERIALFLDGLDELPEQSRGAALRAIDDQAVGLRVVVTSRPEEYAAALRDGQLGAAAVVELLPTDPASVEGFLVTGRIGPGRAAWQAVATYLRDHPASVAAATLTTPLALALARQTYAAGGDPTELLDEVRFPSERALLRHLIGRFVEQAYPDWDTRDDALFWLSWIARRVARHPDVAWWRIPLWLRDRQHGVGYGLAAGLVTAVLVTVVTAALDWPGSTVPAVAAVNTGLLVGLVVGVAVGVAVTFVVSDRRLLRRPPGTAAGSRRGAPDPPPSRSVPVHAPRVFMVRRPGLHTFTAIGDAFSDAAAIAWTVAWLLGLTASIGFAVAGFGQGGWTAVLYGVAAGVMALPAAFVTTLVAATAVNLSTRSLTDSSATTPDQSYTGDRAVNAAYAALVLAAGAALTAGLLAAGWLGRLPGLGWLGIDGRFVTWLLLTVGVGGGVAAALAMGLATRAVPALKFAELVLWLRHGRRPHFRSLLDTALDRQVLRQAGAVYQFRHATIRDHLAALRVEPVRWLELRWLRPVVLWTVGAALTVALGASAFAVIGKPFLALPGFVDKVSAFALAPDGTVAAGGDDGAVRVVDATGATVRILIGHTGRVRSVAYAHDGATLASRGDDSTVRIWDAATGSARWTLRLADPAGDSRLAYSPDDRLLAAPDGRSVRLWNPSTGELVATLAQQKETVEQAWFVDGGRTLVTVDWNGVGKMWQVSDGRPAGRPAMAGMIAVDGAGATMVLSASGRPGVLETATGRTHPLEYDFGALDPVGSDLVLSADGALVAGLQGRAGYLWDGATGRRLRRLADPGPGGLTGLTFAPDGRTVLAALDQRVVQWRTDTGELVRTVCLAHTYRSDSRYTGCRR</sequence>
<dbReference type="InterPro" id="IPR011044">
    <property type="entry name" value="Quino_amine_DH_bsu"/>
</dbReference>
<evidence type="ECO:0000256" key="1">
    <source>
        <dbReference type="ARBA" id="ARBA00022574"/>
    </source>
</evidence>
<feature type="transmembrane region" description="Helical" evidence="5">
    <location>
        <begin position="542"/>
        <end position="565"/>
    </location>
</feature>
<evidence type="ECO:0000259" key="6">
    <source>
        <dbReference type="Pfam" id="PF05729"/>
    </source>
</evidence>
<feature type="domain" description="NACHT" evidence="6">
    <location>
        <begin position="156"/>
        <end position="277"/>
    </location>
</feature>
<keyword evidence="5" id="KW-1133">Transmembrane helix</keyword>
<dbReference type="OrthoDB" id="419058at2"/>
<dbReference type="EMBL" id="CP073767">
    <property type="protein sequence ID" value="UWZ57051.1"/>
    <property type="molecule type" value="Genomic_DNA"/>
</dbReference>
<evidence type="ECO:0000256" key="5">
    <source>
        <dbReference type="SAM" id="Phobius"/>
    </source>
</evidence>
<keyword evidence="2" id="KW-0677">Repeat</keyword>
<proteinExistence type="predicted"/>
<dbReference type="Gene3D" id="3.40.50.300">
    <property type="entry name" value="P-loop containing nucleotide triphosphate hydrolases"/>
    <property type="match status" value="1"/>
</dbReference>
<dbReference type="Gene3D" id="2.130.10.10">
    <property type="entry name" value="YVTN repeat-like/Quinoprotein amine dehydrogenase"/>
    <property type="match status" value="2"/>
</dbReference>
<gene>
    <name evidence="7" type="ORF">Daura_13295</name>
</gene>
<feature type="transmembrane region" description="Helical" evidence="5">
    <location>
        <begin position="662"/>
        <end position="685"/>
    </location>
</feature>